<dbReference type="EC" id="4.2.1.1" evidence="2"/>
<evidence type="ECO:0000256" key="5">
    <source>
        <dbReference type="ARBA" id="ARBA00023239"/>
    </source>
</evidence>
<dbReference type="Pfam" id="PF00194">
    <property type="entry name" value="Carb_anhydrase"/>
    <property type="match status" value="1"/>
</dbReference>
<comment type="caution">
    <text evidence="8">The sequence shown here is derived from an EMBL/GenBank/DDBJ whole genome shotgun (WGS) entry which is preliminary data.</text>
</comment>
<evidence type="ECO:0000256" key="6">
    <source>
        <dbReference type="ARBA" id="ARBA00048348"/>
    </source>
</evidence>
<comment type="catalytic activity">
    <reaction evidence="6">
        <text>hydrogencarbonate + H(+) = CO2 + H2O</text>
        <dbReference type="Rhea" id="RHEA:10748"/>
        <dbReference type="ChEBI" id="CHEBI:15377"/>
        <dbReference type="ChEBI" id="CHEBI:15378"/>
        <dbReference type="ChEBI" id="CHEBI:16526"/>
        <dbReference type="ChEBI" id="CHEBI:17544"/>
        <dbReference type="EC" id="4.2.1.1"/>
    </reaction>
</comment>
<feature type="domain" description="Alpha-carbonic anhydrase" evidence="7">
    <location>
        <begin position="1"/>
        <end position="236"/>
    </location>
</feature>
<sequence>MGSSISKSIHHKTFVTNGKKVDEPSMLSQSPIDIIEDPAAEVETLSSDETALQLGSAQAEIQLVHGGDNFQVNWSDHEQNVLTLNGKKYYTVQFHFHAPSEHTVNGKARAMELHLVHQAEDGTLAVVGVFFTEGKENAFLAQFWDEICTLKPEKHDHVALGKLDGGEELNSLLQGQIFRYKGSLTTPPYSEGVEWVVVSEMLEASPEQLQLYRNFLPSPNARDAQKLNGRDVTLCQCSNITKVTPFGA</sequence>
<protein>
    <recommendedName>
        <fullName evidence="2">carbonic anhydrase</fullName>
        <ecNumber evidence="2">4.2.1.1</ecNumber>
    </recommendedName>
</protein>
<keyword evidence="5" id="KW-0456">Lyase</keyword>
<evidence type="ECO:0000256" key="4">
    <source>
        <dbReference type="ARBA" id="ARBA00022833"/>
    </source>
</evidence>
<keyword evidence="9" id="KW-1185">Reference proteome</keyword>
<evidence type="ECO:0000313" key="9">
    <source>
        <dbReference type="Proteomes" id="UP001632037"/>
    </source>
</evidence>
<dbReference type="Proteomes" id="UP001632037">
    <property type="component" value="Unassembled WGS sequence"/>
</dbReference>
<proteinExistence type="inferred from homology"/>
<name>A0ABD3FW48_9STRA</name>
<dbReference type="InterPro" id="IPR036398">
    <property type="entry name" value="CA_dom_sf"/>
</dbReference>
<dbReference type="AlphaFoldDB" id="A0ABD3FW48"/>
<evidence type="ECO:0000259" key="7">
    <source>
        <dbReference type="PROSITE" id="PS51144"/>
    </source>
</evidence>
<dbReference type="EMBL" id="JBIMZQ010000007">
    <property type="protein sequence ID" value="KAL3670454.1"/>
    <property type="molecule type" value="Genomic_DNA"/>
</dbReference>
<organism evidence="8 9">
    <name type="scientific">Phytophthora oleae</name>
    <dbReference type="NCBI Taxonomy" id="2107226"/>
    <lineage>
        <taxon>Eukaryota</taxon>
        <taxon>Sar</taxon>
        <taxon>Stramenopiles</taxon>
        <taxon>Oomycota</taxon>
        <taxon>Peronosporomycetes</taxon>
        <taxon>Peronosporales</taxon>
        <taxon>Peronosporaceae</taxon>
        <taxon>Phytophthora</taxon>
    </lineage>
</organism>
<dbReference type="GO" id="GO:0046872">
    <property type="term" value="F:metal ion binding"/>
    <property type="evidence" value="ECO:0007669"/>
    <property type="project" value="UniProtKB-KW"/>
</dbReference>
<keyword evidence="3" id="KW-0479">Metal-binding</keyword>
<keyword evidence="4" id="KW-0862">Zinc</keyword>
<dbReference type="PANTHER" id="PTHR18952:SF265">
    <property type="entry name" value="CARBONIC ANHYDRASE"/>
    <property type="match status" value="1"/>
</dbReference>
<accession>A0ABD3FW48</accession>
<dbReference type="Gene3D" id="3.10.200.10">
    <property type="entry name" value="Alpha carbonic anhydrase"/>
    <property type="match status" value="1"/>
</dbReference>
<dbReference type="SMART" id="SM01057">
    <property type="entry name" value="Carb_anhydrase"/>
    <property type="match status" value="1"/>
</dbReference>
<dbReference type="InterPro" id="IPR001148">
    <property type="entry name" value="CA_dom"/>
</dbReference>
<evidence type="ECO:0000256" key="2">
    <source>
        <dbReference type="ARBA" id="ARBA00012925"/>
    </source>
</evidence>
<gene>
    <name evidence="8" type="ORF">V7S43_004773</name>
</gene>
<evidence type="ECO:0000313" key="8">
    <source>
        <dbReference type="EMBL" id="KAL3670454.1"/>
    </source>
</evidence>
<dbReference type="SUPFAM" id="SSF51069">
    <property type="entry name" value="Carbonic anhydrase"/>
    <property type="match status" value="1"/>
</dbReference>
<dbReference type="GO" id="GO:0004089">
    <property type="term" value="F:carbonate dehydratase activity"/>
    <property type="evidence" value="ECO:0007669"/>
    <property type="project" value="UniProtKB-EC"/>
</dbReference>
<dbReference type="PROSITE" id="PS51144">
    <property type="entry name" value="ALPHA_CA_2"/>
    <property type="match status" value="1"/>
</dbReference>
<dbReference type="CDD" id="cd03124">
    <property type="entry name" value="alpha_CA_prokaryotic_like"/>
    <property type="match status" value="1"/>
</dbReference>
<evidence type="ECO:0000256" key="3">
    <source>
        <dbReference type="ARBA" id="ARBA00022723"/>
    </source>
</evidence>
<dbReference type="PANTHER" id="PTHR18952">
    <property type="entry name" value="CARBONIC ANHYDRASE"/>
    <property type="match status" value="1"/>
</dbReference>
<evidence type="ECO:0000256" key="1">
    <source>
        <dbReference type="ARBA" id="ARBA00010718"/>
    </source>
</evidence>
<comment type="similarity">
    <text evidence="1">Belongs to the alpha-carbonic anhydrase family.</text>
</comment>
<reference evidence="8 9" key="1">
    <citation type="submission" date="2024-09" db="EMBL/GenBank/DDBJ databases">
        <title>Genome sequencing and assembly of Phytophthora oleae, isolate VK10A, causative agent of rot of olive drupes.</title>
        <authorList>
            <person name="Conti Taguali S."/>
            <person name="Riolo M."/>
            <person name="La Spada F."/>
            <person name="Cacciola S.O."/>
            <person name="Dionisio G."/>
        </authorList>
    </citation>
    <scope>NUCLEOTIDE SEQUENCE [LARGE SCALE GENOMIC DNA]</scope>
    <source>
        <strain evidence="8 9">VK10A</strain>
    </source>
</reference>
<dbReference type="InterPro" id="IPR023561">
    <property type="entry name" value="Carbonic_anhydrase_a-class"/>
</dbReference>
<dbReference type="InterPro" id="IPR041891">
    <property type="entry name" value="Alpha_CA_prokaryot-like"/>
</dbReference>